<dbReference type="EMBL" id="CAJOBI010090025">
    <property type="protein sequence ID" value="CAF4537822.1"/>
    <property type="molecule type" value="Genomic_DNA"/>
</dbReference>
<organism evidence="1 3">
    <name type="scientific">Rotaria magnacalcarata</name>
    <dbReference type="NCBI Taxonomy" id="392030"/>
    <lineage>
        <taxon>Eukaryota</taxon>
        <taxon>Metazoa</taxon>
        <taxon>Spiralia</taxon>
        <taxon>Gnathifera</taxon>
        <taxon>Rotifera</taxon>
        <taxon>Eurotatoria</taxon>
        <taxon>Bdelloidea</taxon>
        <taxon>Philodinida</taxon>
        <taxon>Philodinidae</taxon>
        <taxon>Rotaria</taxon>
    </lineage>
</organism>
<comment type="caution">
    <text evidence="1">The sequence shown here is derived from an EMBL/GenBank/DDBJ whole genome shotgun (WGS) entry which is preliminary data.</text>
</comment>
<reference evidence="1" key="1">
    <citation type="submission" date="2021-02" db="EMBL/GenBank/DDBJ databases">
        <authorList>
            <person name="Nowell W R."/>
        </authorList>
    </citation>
    <scope>NUCLEOTIDE SEQUENCE</scope>
</reference>
<evidence type="ECO:0000313" key="1">
    <source>
        <dbReference type="EMBL" id="CAF4307882.1"/>
    </source>
</evidence>
<feature type="non-terminal residue" evidence="1">
    <location>
        <position position="1"/>
    </location>
</feature>
<dbReference type="Proteomes" id="UP000663866">
    <property type="component" value="Unassembled WGS sequence"/>
</dbReference>
<accession>A0A820I7S0</accession>
<protein>
    <submittedName>
        <fullName evidence="1">Uncharacterized protein</fullName>
    </submittedName>
</protein>
<dbReference type="Proteomes" id="UP000676336">
    <property type="component" value="Unassembled WGS sequence"/>
</dbReference>
<dbReference type="Gene3D" id="6.10.250.3170">
    <property type="match status" value="1"/>
</dbReference>
<dbReference type="EMBL" id="CAJOBG010016512">
    <property type="protein sequence ID" value="CAF4307882.1"/>
    <property type="molecule type" value="Genomic_DNA"/>
</dbReference>
<evidence type="ECO:0000313" key="3">
    <source>
        <dbReference type="Proteomes" id="UP000663866"/>
    </source>
</evidence>
<proteinExistence type="predicted"/>
<sequence>SPQSSLSTTSTSITGIANTSSPHDILTPSWRILTNKDFDSLINIEQSVSQQESEDISDESYILRHIRCELEQESWITNDPISKTVSLTSNRKNGTLQTSLSVPNGLSTTNQKQYKYRLTPNGIAYTETIDTK</sequence>
<evidence type="ECO:0000313" key="2">
    <source>
        <dbReference type="EMBL" id="CAF4537822.1"/>
    </source>
</evidence>
<dbReference type="AlphaFoldDB" id="A0A820I7S0"/>
<name>A0A820I7S0_9BILA</name>
<keyword evidence="3" id="KW-1185">Reference proteome</keyword>
<gene>
    <name evidence="1" type="ORF">OVN521_LOCUS31548</name>
    <name evidence="2" type="ORF">SMN809_LOCUS36496</name>
</gene>